<organism evidence="1 2">
    <name type="scientific">Stylosanthes scabra</name>
    <dbReference type="NCBI Taxonomy" id="79078"/>
    <lineage>
        <taxon>Eukaryota</taxon>
        <taxon>Viridiplantae</taxon>
        <taxon>Streptophyta</taxon>
        <taxon>Embryophyta</taxon>
        <taxon>Tracheophyta</taxon>
        <taxon>Spermatophyta</taxon>
        <taxon>Magnoliopsida</taxon>
        <taxon>eudicotyledons</taxon>
        <taxon>Gunneridae</taxon>
        <taxon>Pentapetalae</taxon>
        <taxon>rosids</taxon>
        <taxon>fabids</taxon>
        <taxon>Fabales</taxon>
        <taxon>Fabaceae</taxon>
        <taxon>Papilionoideae</taxon>
        <taxon>50 kb inversion clade</taxon>
        <taxon>dalbergioids sensu lato</taxon>
        <taxon>Dalbergieae</taxon>
        <taxon>Pterocarpus clade</taxon>
        <taxon>Stylosanthes</taxon>
    </lineage>
</organism>
<reference evidence="1 2" key="1">
    <citation type="journal article" date="2023" name="Plants (Basel)">
        <title>Bridging the Gap: Combining Genomics and Transcriptomics Approaches to Understand Stylosanthes scabra, an Orphan Legume from the Brazilian Caatinga.</title>
        <authorList>
            <person name="Ferreira-Neto J.R.C."/>
            <person name="da Silva M.D."/>
            <person name="Binneck E."/>
            <person name="de Melo N.F."/>
            <person name="da Silva R.H."/>
            <person name="de Melo A.L.T.M."/>
            <person name="Pandolfi V."/>
            <person name="Bustamante F.O."/>
            <person name="Brasileiro-Vidal A.C."/>
            <person name="Benko-Iseppon A.M."/>
        </authorList>
    </citation>
    <scope>NUCLEOTIDE SEQUENCE [LARGE SCALE GENOMIC DNA]</scope>
    <source>
        <tissue evidence="1">Leaves</tissue>
    </source>
</reference>
<dbReference type="Proteomes" id="UP001341840">
    <property type="component" value="Unassembled WGS sequence"/>
</dbReference>
<comment type="caution">
    <text evidence="1">The sequence shown here is derived from an EMBL/GenBank/DDBJ whole genome shotgun (WGS) entry which is preliminary data.</text>
</comment>
<evidence type="ECO:0000313" key="2">
    <source>
        <dbReference type="Proteomes" id="UP001341840"/>
    </source>
</evidence>
<proteinExistence type="predicted"/>
<name>A0ABU6QQC2_9FABA</name>
<accession>A0ABU6QQC2</accession>
<protein>
    <submittedName>
        <fullName evidence="1">Uncharacterized protein</fullName>
    </submittedName>
</protein>
<gene>
    <name evidence="1" type="ORF">PIB30_076272</name>
</gene>
<sequence>MEVEDGEALGDHVIEIKKSVYHKWTIVERREEKKEHGSTTAVAGWVWDVAGYCDESEDAGWECDRAASLELRQRCYPRSETAQRGCWDALQGRIDVGLTVDALRSATTTFLAVAACRTVREGKE</sequence>
<dbReference type="EMBL" id="JASCZI010000995">
    <property type="protein sequence ID" value="MED6114022.1"/>
    <property type="molecule type" value="Genomic_DNA"/>
</dbReference>
<keyword evidence="2" id="KW-1185">Reference proteome</keyword>
<evidence type="ECO:0000313" key="1">
    <source>
        <dbReference type="EMBL" id="MED6114022.1"/>
    </source>
</evidence>